<name>A0A422NCS4_9TRYP</name>
<accession>A0A422NCS4</accession>
<proteinExistence type="predicted"/>
<dbReference type="AlphaFoldDB" id="A0A422NCS4"/>
<reference evidence="1 2" key="1">
    <citation type="journal article" date="2018" name="BMC Genomics">
        <title>Genomic comparison of Trypanosoma conorhini and Trypanosoma rangeli to Trypanosoma cruzi strains of high and low virulence.</title>
        <authorList>
            <person name="Bradwell K.R."/>
            <person name="Koparde V.N."/>
            <person name="Matveyev A.V."/>
            <person name="Serrano M.G."/>
            <person name="Alves J.M."/>
            <person name="Parikh H."/>
            <person name="Huang B."/>
            <person name="Lee V."/>
            <person name="Espinosa-Alvarez O."/>
            <person name="Ortiz P.A."/>
            <person name="Costa-Martins A.G."/>
            <person name="Teixeira M.M."/>
            <person name="Buck G.A."/>
        </authorList>
    </citation>
    <scope>NUCLEOTIDE SEQUENCE [LARGE SCALE GENOMIC DNA]</scope>
    <source>
        <strain evidence="1 2">025E</strain>
    </source>
</reference>
<dbReference type="RefSeq" id="XP_029224809.1">
    <property type="nucleotide sequence ID" value="XM_029375103.1"/>
</dbReference>
<dbReference type="EMBL" id="MKKU01000730">
    <property type="protein sequence ID" value="RNF03278.1"/>
    <property type="molecule type" value="Genomic_DNA"/>
</dbReference>
<evidence type="ECO:0000313" key="2">
    <source>
        <dbReference type="Proteomes" id="UP000284403"/>
    </source>
</evidence>
<gene>
    <name evidence="1" type="ORF">Tco025E_08248</name>
</gene>
<dbReference type="Proteomes" id="UP000284403">
    <property type="component" value="Unassembled WGS sequence"/>
</dbReference>
<protein>
    <submittedName>
        <fullName evidence="1">Uncharacterized protein</fullName>
    </submittedName>
</protein>
<evidence type="ECO:0000313" key="1">
    <source>
        <dbReference type="EMBL" id="RNF03278.1"/>
    </source>
</evidence>
<keyword evidence="2" id="KW-1185">Reference proteome</keyword>
<dbReference type="GeneID" id="40321859"/>
<comment type="caution">
    <text evidence="1">The sequence shown here is derived from an EMBL/GenBank/DDBJ whole genome shotgun (WGS) entry which is preliminary data.</text>
</comment>
<sequence length="145" mass="14843">MGSARRGSTTAAGGPAPQSGAGVYCGTGLPARGTCCLWGARARDFGSGPACVRRPVERQKHLVVRGRVCCPQWVCLRNGGGGGGGTLATRCGAVSRATKSPTHLIILGHASGHAHAYLQLSVRVSAEQGRAPSSSPPRLNFFPPV</sequence>
<organism evidence="1 2">
    <name type="scientific">Trypanosoma conorhini</name>
    <dbReference type="NCBI Taxonomy" id="83891"/>
    <lineage>
        <taxon>Eukaryota</taxon>
        <taxon>Discoba</taxon>
        <taxon>Euglenozoa</taxon>
        <taxon>Kinetoplastea</taxon>
        <taxon>Metakinetoplastina</taxon>
        <taxon>Trypanosomatida</taxon>
        <taxon>Trypanosomatidae</taxon>
        <taxon>Trypanosoma</taxon>
    </lineage>
</organism>